<proteinExistence type="predicted"/>
<evidence type="ECO:0000313" key="2">
    <source>
        <dbReference type="Proteomes" id="UP000729290"/>
    </source>
</evidence>
<reference evidence="1 2" key="1">
    <citation type="journal article" date="2021" name="Sci. Rep.">
        <title>The distribution of antibiotic resistance genes in chicken gut microbiota commensals.</title>
        <authorList>
            <person name="Juricova H."/>
            <person name="Matiasovicova J."/>
            <person name="Kubasova T."/>
            <person name="Cejkova D."/>
            <person name="Rychlik I."/>
        </authorList>
    </citation>
    <scope>NUCLEOTIDE SEQUENCE [LARGE SCALE GENOMIC DNA]</scope>
    <source>
        <strain evidence="1 2">An431b</strain>
    </source>
</reference>
<dbReference type="Proteomes" id="UP000729290">
    <property type="component" value="Unassembled WGS sequence"/>
</dbReference>
<sequence>MPVYINKAYDPSAAGMPQGLSEDEMISLLDYAVAALNAERLSIEIITSEEKNIHSVPIEIQAETNLGKISVASDGSIVYFLPNGGLSLPEEYSFTYHNTTDNEAYETIAYLSHVYSDLLGMKEPMAVTWGDYNIDGSYSRKYELYDSYGNDTEDILHYSLCSASFSPNDEGELYLIRIKNALLTAEKTGDYPIISLQEAEQRLLAGNYQTSVPLAMPGKEYIIKAKLTYRTGSMEEMLLPYYRFYVLLPDMGYDNGLQTYGIYYVPAITDEYIENMPVYDGHFN</sequence>
<accession>A0ABS2GAB5</accession>
<keyword evidence="2" id="KW-1185">Reference proteome</keyword>
<evidence type="ECO:0000313" key="1">
    <source>
        <dbReference type="EMBL" id="MBM6878436.1"/>
    </source>
</evidence>
<comment type="caution">
    <text evidence="1">The sequence shown here is derived from an EMBL/GenBank/DDBJ whole genome shotgun (WGS) entry which is preliminary data.</text>
</comment>
<dbReference type="EMBL" id="JACSNV010000014">
    <property type="protein sequence ID" value="MBM6878436.1"/>
    <property type="molecule type" value="Genomic_DNA"/>
</dbReference>
<dbReference type="RefSeq" id="WP_205134235.1">
    <property type="nucleotide sequence ID" value="NZ_JACSNT010000014.1"/>
</dbReference>
<name>A0ABS2GAB5_9FIRM</name>
<gene>
    <name evidence="1" type="ORF">H9X83_09760</name>
</gene>
<protein>
    <submittedName>
        <fullName evidence="1">Uncharacterized protein</fullName>
    </submittedName>
</protein>
<organism evidence="1 2">
    <name type="scientific">Anaerotignum lactatifermentans</name>
    <dbReference type="NCBI Taxonomy" id="160404"/>
    <lineage>
        <taxon>Bacteria</taxon>
        <taxon>Bacillati</taxon>
        <taxon>Bacillota</taxon>
        <taxon>Clostridia</taxon>
        <taxon>Lachnospirales</taxon>
        <taxon>Anaerotignaceae</taxon>
        <taxon>Anaerotignum</taxon>
    </lineage>
</organism>